<dbReference type="InterPro" id="IPR044840">
    <property type="entry name" value="Nup188"/>
</dbReference>
<accession>A0A9N9VJI5</accession>
<dbReference type="OrthoDB" id="102511at2759"/>
<dbReference type="EMBL" id="CABFNQ020000688">
    <property type="protein sequence ID" value="CAH0022918.1"/>
    <property type="molecule type" value="Genomic_DNA"/>
</dbReference>
<evidence type="ECO:0000256" key="4">
    <source>
        <dbReference type="ARBA" id="ARBA00022927"/>
    </source>
</evidence>
<keyword evidence="5" id="KW-0811">Translocation</keyword>
<dbReference type="GO" id="GO:0044611">
    <property type="term" value="C:nuclear pore inner ring"/>
    <property type="evidence" value="ECO:0007669"/>
    <property type="project" value="TreeGrafter"/>
</dbReference>
<dbReference type="InterPro" id="IPR048883">
    <property type="entry name" value="Nup188_N-subdom_III"/>
</dbReference>
<dbReference type="GO" id="GO:0006405">
    <property type="term" value="P:RNA export from nucleus"/>
    <property type="evidence" value="ECO:0007669"/>
    <property type="project" value="TreeGrafter"/>
</dbReference>
<keyword evidence="4" id="KW-0653">Protein transport</keyword>
<sequence length="1839" mass="204878">MASVPDRNYFPPLDESLFGDRVLLSWKHVATALSDPSGQRQTAPAVIDFFDDEYVHGILRDPASVFASPSDATKKVFETKTAPVNTTSASNDRVDIKTIKEDSEWLSKNANISLVAALRIVVVEFQSRPAHYLTGPLSSQDATNLQEAAGFNNGQATSFLSAFGATQASDADEILADFEKPEAKKRRLFRTYLSERRHFMMVVDYTTSISIYGRLPVFTRVDRDLAQLYRFKTSANSQQKDKIETLLPVYLKSLIECMGLVESGYSSVTKEDVLLDDIIELEWLRAMLTEVVHTMSVIFQLADSLGDTYAPLDVISDWFGFMEAYCFFDRMQLASLGMAELVLPLKTLAAAISYTFLRPVNTITFLANQNQDATPVEDIHDSYIFSEVVEQIHRCIIAAAEADSEAGSPVIFTWSVIFHQMEMSWRRRNHTRDERVEQSNRYAFEAKNESAQSPASIDVAVPTLTRRNSTGSTFSIEHSKFDTFVINAIESESKELGQPLGERLAVGVTAGGRVHDILSRMASDTSLPPLIRSRINSRFIGLLKVTFPVVGYRSEPVMSLLSLLLTDRDYWDITNQQTLSPEHDVRASMLKDTHLLELYLEQSLDRYPYELMPFLRICRSLCTVTDLDDHEHSDLIMNVLRNTPSLSLVVPPSFVHYEMVEDDDPFGNTFELTADIPLISLSPSWKRRILEDDVYRVPAGTIGRFLTNESESQSDRVVKIDFVHSTLSLLGRRLEINMMPEGYQTEMGLLQSDEVAEIIMLFATLIRVDFMKASGSSSNLSLIQQDSDIISEASKHISGGKDLVTVVCDVMDYYLQEGLTIDEEASVSVLNACVQFLNAVSLIHPSRVWSYLARSDLLNSDSKAGRLTSITGTLDLIASRFDFLDSSVQMLSQLIDTAMTSAVQRRAKNKVATRQKTDPNPLIGIASKVLSRVSCSIAQACVDIFETTSTWRFESEDKRISLLNHVLPIFNKLISYCFSMGDPQSSENLTSNLRSAALHILDCFIQPTTGTLRFQPILSSFTTALTISTSTLYPQLNQTLYSQVTSVLDFATNLLRVSTLLEKPSSMIENYLFKSCTLLARLSATSDYLCGPAIRLLEGLVINAGKSENEPVSLLGYLGPQTSKSFLQLLSTLGEPFLLPRDVKLIWRFFSSVLRNRQQWISSCLLTGQTPREVMKKTSKNEVASHSVFATALKKVSKLKTLDTDQALVVLDFLASAQNFWPWTVFTSQKDTSYLDGLREYVRDLRPSHLAAKTNATQAAIEARIAAYIGETFAMQLYHSRHLGNADSLAKKLVADLDYYLRDGVEVSGYNKSLHSNFAKNFSDKYSGCSLDDFKRTLLEPRDLGANYYYDLDRANDMLSFDPGWLGRKDNGFKMEMELANTNLSLVDAQIALFHAWEFLLVELSICLPTNDTIAKQMLQTAQQCLNANQGILGPEAIFLKLADARSGLALVLIQRLVKTPLVSTDIDQLLDTVVATINGVDDPFSTENIPYYRTLLKALFVTLRAYQLGGKKSSDSDSNACETSVLVTQTVLNILDRVVGQGFRSLVSLIHDNAAAVLPEDLGLITAILQACLSLPGIDQSQTQILNIIASHNCVYAATSLYSWADKLADQGDPIYGELSILFLLELSTLPLLAEQMACDGVLSSLLSANLTKFMLKSNLSPYADLPVIQRCYCIWAKGLLPLLLNWLAALGATVAPEVAFVLNQFKHLLKSSVERFEVPGASRTQSRSTPHFLTLIATTEIHSLALLVRVISALRVNNPRDIPEVEWDATSLLENVEFWLASDRLLKERLLPLGTRETEWRGMKPSAGEPHDNVLEARLCAQLQAIRDVLGEDAETE</sequence>
<evidence type="ECO:0000256" key="7">
    <source>
        <dbReference type="ARBA" id="ARBA00023242"/>
    </source>
</evidence>
<evidence type="ECO:0000256" key="1">
    <source>
        <dbReference type="ARBA" id="ARBA00004567"/>
    </source>
</evidence>
<dbReference type="Pfam" id="PF21093">
    <property type="entry name" value="Nup188_N-subdom_III"/>
    <property type="match status" value="1"/>
</dbReference>
<name>A0A9N9VJI5_9HYPO</name>
<dbReference type="PANTHER" id="PTHR31431">
    <property type="entry name" value="NUCLEOPORIN NUP188 HOMOLOG"/>
    <property type="match status" value="1"/>
</dbReference>
<evidence type="ECO:0000313" key="10">
    <source>
        <dbReference type="EMBL" id="CAH0022918.1"/>
    </source>
</evidence>
<keyword evidence="11" id="KW-1185">Reference proteome</keyword>
<keyword evidence="3" id="KW-0509">mRNA transport</keyword>
<dbReference type="GO" id="GO:0017056">
    <property type="term" value="F:structural constituent of nuclear pore"/>
    <property type="evidence" value="ECO:0007669"/>
    <property type="project" value="InterPro"/>
</dbReference>
<evidence type="ECO:0000256" key="6">
    <source>
        <dbReference type="ARBA" id="ARBA00023132"/>
    </source>
</evidence>
<dbReference type="Pfam" id="PF21094">
    <property type="entry name" value="Nup188_SH3-like"/>
    <property type="match status" value="1"/>
</dbReference>
<comment type="caution">
    <text evidence="10">The sequence shown here is derived from an EMBL/GenBank/DDBJ whole genome shotgun (WGS) entry which is preliminary data.</text>
</comment>
<evidence type="ECO:0008006" key="12">
    <source>
        <dbReference type="Google" id="ProtNLM"/>
    </source>
</evidence>
<keyword evidence="7" id="KW-0539">Nucleus</keyword>
<evidence type="ECO:0000313" key="11">
    <source>
        <dbReference type="Proteomes" id="UP000696573"/>
    </source>
</evidence>
<keyword evidence="6" id="KW-0906">Nuclear pore complex</keyword>
<dbReference type="Gene3D" id="1.25.10.70">
    <property type="match status" value="1"/>
</dbReference>
<proteinExistence type="predicted"/>
<dbReference type="GO" id="GO:0051028">
    <property type="term" value="P:mRNA transport"/>
    <property type="evidence" value="ECO:0007669"/>
    <property type="project" value="UniProtKB-KW"/>
</dbReference>
<reference evidence="10" key="1">
    <citation type="submission" date="2021-10" db="EMBL/GenBank/DDBJ databases">
        <authorList>
            <person name="Piombo E."/>
        </authorList>
    </citation>
    <scope>NUCLEOTIDE SEQUENCE</scope>
</reference>
<dbReference type="Pfam" id="PF18378">
    <property type="entry name" value="Nup188_C"/>
    <property type="match status" value="1"/>
</dbReference>
<evidence type="ECO:0000256" key="3">
    <source>
        <dbReference type="ARBA" id="ARBA00022816"/>
    </source>
</evidence>
<dbReference type="Proteomes" id="UP000696573">
    <property type="component" value="Unassembled WGS sequence"/>
</dbReference>
<dbReference type="InterPro" id="IPR041634">
    <property type="entry name" value="Nup188_C"/>
</dbReference>
<organism evidence="10 11">
    <name type="scientific">Clonostachys rhizophaga</name>
    <dbReference type="NCBI Taxonomy" id="160324"/>
    <lineage>
        <taxon>Eukaryota</taxon>
        <taxon>Fungi</taxon>
        <taxon>Dikarya</taxon>
        <taxon>Ascomycota</taxon>
        <taxon>Pezizomycotina</taxon>
        <taxon>Sordariomycetes</taxon>
        <taxon>Hypocreomycetidae</taxon>
        <taxon>Hypocreales</taxon>
        <taxon>Bionectriaceae</taxon>
        <taxon>Clonostachys</taxon>
    </lineage>
</organism>
<dbReference type="PANTHER" id="PTHR31431:SF1">
    <property type="entry name" value="NUCLEOPORIN NUP188"/>
    <property type="match status" value="1"/>
</dbReference>
<evidence type="ECO:0000256" key="5">
    <source>
        <dbReference type="ARBA" id="ARBA00023010"/>
    </source>
</evidence>
<feature type="domain" description="Nucleoporin Nup188 N-terminal subdomain III" evidence="9">
    <location>
        <begin position="724"/>
        <end position="1169"/>
    </location>
</feature>
<comment type="subcellular location">
    <subcellularLocation>
        <location evidence="1">Nucleus</location>
        <location evidence="1">Nuclear pore complex</location>
    </subcellularLocation>
</comment>
<evidence type="ECO:0000256" key="2">
    <source>
        <dbReference type="ARBA" id="ARBA00022448"/>
    </source>
</evidence>
<keyword evidence="2" id="KW-0813">Transport</keyword>
<evidence type="ECO:0000259" key="9">
    <source>
        <dbReference type="Pfam" id="PF21093"/>
    </source>
</evidence>
<feature type="domain" description="Nuclear pore protein Nup188 C-terminal" evidence="8">
    <location>
        <begin position="1470"/>
        <end position="1832"/>
    </location>
</feature>
<protein>
    <recommendedName>
        <fullName evidence="12">Nucleoporin</fullName>
    </recommendedName>
</protein>
<dbReference type="GO" id="GO:0006606">
    <property type="term" value="P:protein import into nucleus"/>
    <property type="evidence" value="ECO:0007669"/>
    <property type="project" value="TreeGrafter"/>
</dbReference>
<evidence type="ECO:0000259" key="8">
    <source>
        <dbReference type="Pfam" id="PF18378"/>
    </source>
</evidence>
<gene>
    <name evidence="10" type="ORF">CRHIZ90672A_00014561</name>
</gene>